<name>A0A3E4MW52_PARDI</name>
<sequence>MIRNYHTTITDYIFNKKTFSELKESTFGDKWPVVYIIEDKGKRLAYIGETTNICNRINQHWNNPKRKKLKSIHIIHNPAFNKSVILDLEAFLIKYIASDGKYQLQNGNGGQHFHHYYQREEYQKEFKYIWQILKKHNIVTQDIRIIENSDLFKYSPYKTLTEEQYKITYQIIERLKTDLSNGIPRISIIDGGAGTGKSILGIFLLKLLVDAQNETNWAIEENNLEEDLNLIANGLNYNLKMGYVVPMQNFRKTLKKVFKGIKGLSPNMVLSPADVANSQDKYDILIIDESHRLRQRYGLASPGDYKAFDHKNEILGLGKKGTELDWILKKSKYQFFFYDSGQSIKPTDVDPERFFLLLQNKHNYKYKLTSQLRCKGGNDYIQYIQNILNCKQKLKITFKEYDLKLYEDVDDMISEIKKKNKEVGLCRNIAGYAWDWKTKGKSLSSIIKENLFDIEINGYKYIWNRTDTDWINSPNSINEIGCIHTTQGFDLNYAGIILGPEIDYDNEKNRIFIYKKRYKDNKGKMGIENDSILLAYIKNIYTTILERGLEGTYIYVCNDSLRNYLKQFFPVIKHNTEKLLFTEKVKTIEICEDIIPEDQFSEYLPLYTIQAACGYFGEGDEVNKLGWIKVSNLGKLDKNMFVVQAKGNSMEPTIHDGDYCVFRANPVGSRQGKIVLTQHINFYDGDNVGNYSIKTYTSLKKYSETGEWEHEKIVLEPKNKDYKSISIDNVDCNEFKVIGEFIGIIKP</sequence>
<dbReference type="CDD" id="cd10439">
    <property type="entry name" value="GIY-YIG_COG3410"/>
    <property type="match status" value="1"/>
</dbReference>
<accession>A0A3E4MW52</accession>
<dbReference type="RefSeq" id="WP_005854322.1">
    <property type="nucleotide sequence ID" value="NZ_BQOC01000001.1"/>
</dbReference>
<dbReference type="Pfam" id="PF09848">
    <property type="entry name" value="SLFN-g3_helicase"/>
    <property type="match status" value="1"/>
</dbReference>
<protein>
    <submittedName>
        <fullName evidence="1">DUF2075 domain-containing protein</fullName>
    </submittedName>
</protein>
<gene>
    <name evidence="1" type="ORF">DW782_06835</name>
</gene>
<evidence type="ECO:0000313" key="2">
    <source>
        <dbReference type="Proteomes" id="UP000284660"/>
    </source>
</evidence>
<dbReference type="InterPro" id="IPR015927">
    <property type="entry name" value="Peptidase_S24_S26A/B/C"/>
</dbReference>
<dbReference type="InterPro" id="IPR036286">
    <property type="entry name" value="LexA/Signal_pep-like_sf"/>
</dbReference>
<evidence type="ECO:0000313" key="1">
    <source>
        <dbReference type="EMBL" id="RHD76467.1"/>
    </source>
</evidence>
<dbReference type="InterPro" id="IPR018647">
    <property type="entry name" value="SLFN_3-like_DNA/RNA_helicase"/>
</dbReference>
<dbReference type="Proteomes" id="UP000284660">
    <property type="component" value="Unassembled WGS sequence"/>
</dbReference>
<dbReference type="Gene3D" id="3.40.50.300">
    <property type="entry name" value="P-loop containing nucleotide triphosphate hydrolases"/>
    <property type="match status" value="1"/>
</dbReference>
<reference evidence="1 2" key="1">
    <citation type="submission" date="2018-08" db="EMBL/GenBank/DDBJ databases">
        <title>A genome reference for cultivated species of the human gut microbiota.</title>
        <authorList>
            <person name="Zou Y."/>
            <person name="Xue W."/>
            <person name="Luo G."/>
        </authorList>
    </citation>
    <scope>NUCLEOTIDE SEQUENCE [LARGE SCALE GENOMIC DNA]</scope>
    <source>
        <strain evidence="1 2">AM30-4</strain>
    </source>
</reference>
<dbReference type="SUPFAM" id="SSF82771">
    <property type="entry name" value="GIY-YIG endonuclease"/>
    <property type="match status" value="1"/>
</dbReference>
<dbReference type="CDD" id="cd06529">
    <property type="entry name" value="S24_LexA-like"/>
    <property type="match status" value="1"/>
</dbReference>
<comment type="caution">
    <text evidence="1">The sequence shown here is derived from an EMBL/GenBank/DDBJ whole genome shotgun (WGS) entry which is preliminary data.</text>
</comment>
<proteinExistence type="predicted"/>
<dbReference type="InterPro" id="IPR035901">
    <property type="entry name" value="GIY-YIG_endonuc_sf"/>
</dbReference>
<dbReference type="Pfam" id="PF01541">
    <property type="entry name" value="GIY-YIG"/>
    <property type="match status" value="1"/>
</dbReference>
<dbReference type="InterPro" id="IPR039418">
    <property type="entry name" value="LexA-like"/>
</dbReference>
<dbReference type="EMBL" id="QSJN01000003">
    <property type="protein sequence ID" value="RHD76467.1"/>
    <property type="molecule type" value="Genomic_DNA"/>
</dbReference>
<dbReference type="SUPFAM" id="SSF51306">
    <property type="entry name" value="LexA/Signal peptidase"/>
    <property type="match status" value="1"/>
</dbReference>
<dbReference type="InterPro" id="IPR000305">
    <property type="entry name" value="GIY-YIG_endonuc"/>
</dbReference>
<dbReference type="PROSITE" id="PS50164">
    <property type="entry name" value="GIY_YIG"/>
    <property type="match status" value="1"/>
</dbReference>
<dbReference type="Gene3D" id="2.10.109.10">
    <property type="entry name" value="Umud Fragment, subunit A"/>
    <property type="match status" value="1"/>
</dbReference>
<organism evidence="1 2">
    <name type="scientific">Parabacteroides distasonis</name>
    <dbReference type="NCBI Taxonomy" id="823"/>
    <lineage>
        <taxon>Bacteria</taxon>
        <taxon>Pseudomonadati</taxon>
        <taxon>Bacteroidota</taxon>
        <taxon>Bacteroidia</taxon>
        <taxon>Bacteroidales</taxon>
        <taxon>Tannerellaceae</taxon>
        <taxon>Parabacteroides</taxon>
    </lineage>
</organism>
<dbReference type="AlphaFoldDB" id="A0A3E4MW52"/>
<dbReference type="SUPFAM" id="SSF52540">
    <property type="entry name" value="P-loop containing nucleoside triphosphate hydrolases"/>
    <property type="match status" value="1"/>
</dbReference>
<dbReference type="InterPro" id="IPR027417">
    <property type="entry name" value="P-loop_NTPase"/>
</dbReference>
<dbReference type="Pfam" id="PF00717">
    <property type="entry name" value="Peptidase_S24"/>
    <property type="match status" value="1"/>
</dbReference>